<sequence>MGATDVDALSVRSDGIYMHGKRWRVQVYVDTVRESTVKPTKQEASAWAVEREAQLSGKKLPDKTFGDAIDRYQKEVSTENAGAKWEIVRLNSMASDMIADRKMSALKPKDITAWRDRRLKKVSPAKQLGGYRTVRVLPAEYWMRNACEKHKLDAPRRTGIQLGRTAYYDQL</sequence>
<gene>
    <name evidence="1" type="ORF">DVJ77_20070</name>
</gene>
<dbReference type="Proteomes" id="UP000253782">
    <property type="component" value="Unassembled WGS sequence"/>
</dbReference>
<evidence type="ECO:0008006" key="3">
    <source>
        <dbReference type="Google" id="ProtNLM"/>
    </source>
</evidence>
<protein>
    <recommendedName>
        <fullName evidence="3">Integrase</fullName>
    </recommendedName>
</protein>
<keyword evidence="2" id="KW-1185">Reference proteome</keyword>
<comment type="caution">
    <text evidence="1">The sequence shown here is derived from an EMBL/GenBank/DDBJ whole genome shotgun (WGS) entry which is preliminary data.</text>
</comment>
<accession>A0A369UIJ6</accession>
<evidence type="ECO:0000313" key="1">
    <source>
        <dbReference type="EMBL" id="RDD79935.1"/>
    </source>
</evidence>
<organism evidence="1 2">
    <name type="scientific">Dyella tabacisoli</name>
    <dbReference type="NCBI Taxonomy" id="2282381"/>
    <lineage>
        <taxon>Bacteria</taxon>
        <taxon>Pseudomonadati</taxon>
        <taxon>Pseudomonadota</taxon>
        <taxon>Gammaproteobacteria</taxon>
        <taxon>Lysobacterales</taxon>
        <taxon>Rhodanobacteraceae</taxon>
        <taxon>Dyella</taxon>
    </lineage>
</organism>
<dbReference type="AlphaFoldDB" id="A0A369UIJ6"/>
<dbReference type="OrthoDB" id="9057547at2"/>
<reference evidence="1 2" key="1">
    <citation type="submission" date="2018-07" db="EMBL/GenBank/DDBJ databases">
        <title>Dyella tabacisoli L4-6T, whole genome shotgun sequence.</title>
        <authorList>
            <person name="Zhou X.-K."/>
            <person name="Li W.-J."/>
            <person name="Duan Y.-Q."/>
        </authorList>
    </citation>
    <scope>NUCLEOTIDE SEQUENCE [LARGE SCALE GENOMIC DNA]</scope>
    <source>
        <strain evidence="1 2">L4-6</strain>
    </source>
</reference>
<evidence type="ECO:0000313" key="2">
    <source>
        <dbReference type="Proteomes" id="UP000253782"/>
    </source>
</evidence>
<name>A0A369UIJ6_9GAMM</name>
<proteinExistence type="predicted"/>
<dbReference type="EMBL" id="QQAH01000023">
    <property type="protein sequence ID" value="RDD79935.1"/>
    <property type="molecule type" value="Genomic_DNA"/>
</dbReference>